<evidence type="ECO:0000256" key="3">
    <source>
        <dbReference type="ARBA" id="ARBA00022792"/>
    </source>
</evidence>
<reference evidence="13" key="1">
    <citation type="submission" date="2016-04" db="EMBL/GenBank/DDBJ databases">
        <title>Comparative genomics of biotechnologically important yeasts.</title>
        <authorList>
            <consortium name="DOE Joint Genome Institute"/>
            <person name="Riley R."/>
            <person name="Haridas S."/>
            <person name="Wolfe K.H."/>
            <person name="Lopes M.R."/>
            <person name="Hittinger C.T."/>
            <person name="Goker M."/>
            <person name="Salamov A."/>
            <person name="Wisecaver J."/>
            <person name="Long T.M."/>
            <person name="Aerts A.L."/>
            <person name="Barry K."/>
            <person name="Choi C."/>
            <person name="Clum A."/>
            <person name="Coughlan A.Y."/>
            <person name="Deshpande S."/>
            <person name="Douglass A.P."/>
            <person name="Hanson S.J."/>
            <person name="Klenk H.-P."/>
            <person name="Labutti K."/>
            <person name="Lapidus A."/>
            <person name="Lindquist E."/>
            <person name="Lipzen A."/>
            <person name="Meier-Kolthoff J.P."/>
            <person name="Ohm R.A."/>
            <person name="Otillar R.P."/>
            <person name="Pangilinan J."/>
            <person name="Peng Y."/>
            <person name="Rokas A."/>
            <person name="Rosa C.A."/>
            <person name="Scheuner C."/>
            <person name="Sibirny A.A."/>
            <person name="Slot J.C."/>
            <person name="Stielow J.B."/>
            <person name="Sun H."/>
            <person name="Kurtzman C.P."/>
            <person name="Blackwell M."/>
            <person name="Grigoriev I.V."/>
            <person name="Jeffries T.W."/>
        </authorList>
    </citation>
    <scope>NUCLEOTIDE SEQUENCE [LARGE SCALE GENOMIC DNA]</scope>
    <source>
        <strain evidence="13">NRRL YB-2248</strain>
    </source>
</reference>
<evidence type="ECO:0000256" key="5">
    <source>
        <dbReference type="ARBA" id="ARBA00022989"/>
    </source>
</evidence>
<comment type="similarity">
    <text evidence="1 10">Belongs to the SHE9 family.</text>
</comment>
<keyword evidence="3 10" id="KW-0999">Mitochondrion inner membrane</keyword>
<dbReference type="GO" id="GO:0007007">
    <property type="term" value="P:inner mitochondrial membrane organization"/>
    <property type="evidence" value="ECO:0007669"/>
    <property type="project" value="TreeGrafter"/>
</dbReference>
<evidence type="ECO:0000313" key="13">
    <source>
        <dbReference type="Proteomes" id="UP000094801"/>
    </source>
</evidence>
<accession>A0A1E4T226</accession>
<feature type="non-terminal residue" evidence="12">
    <location>
        <position position="1"/>
    </location>
</feature>
<evidence type="ECO:0000256" key="4">
    <source>
        <dbReference type="ARBA" id="ARBA00022946"/>
    </source>
</evidence>
<dbReference type="EMBL" id="KV453851">
    <property type="protein sequence ID" value="ODV85820.1"/>
    <property type="molecule type" value="Genomic_DNA"/>
</dbReference>
<evidence type="ECO:0000256" key="8">
    <source>
        <dbReference type="ARBA" id="ARBA00023136"/>
    </source>
</evidence>
<proteinExistence type="inferred from homology"/>
<dbReference type="GO" id="GO:0005743">
    <property type="term" value="C:mitochondrial inner membrane"/>
    <property type="evidence" value="ECO:0007669"/>
    <property type="project" value="UniProtKB-SubCell"/>
</dbReference>
<keyword evidence="2 10" id="KW-0812">Transmembrane</keyword>
<comment type="caution">
    <text evidence="10">Lacks conserved residue(s) required for the propagation of feature annotation.</text>
</comment>
<evidence type="ECO:0000256" key="9">
    <source>
        <dbReference type="ARBA" id="ARBA00024807"/>
    </source>
</evidence>
<evidence type="ECO:0000256" key="6">
    <source>
        <dbReference type="ARBA" id="ARBA00023054"/>
    </source>
</evidence>
<keyword evidence="6 11" id="KW-0175">Coiled coil</keyword>
<organism evidence="12 13">
    <name type="scientific">[Candida] arabinofermentans NRRL YB-2248</name>
    <dbReference type="NCBI Taxonomy" id="983967"/>
    <lineage>
        <taxon>Eukaryota</taxon>
        <taxon>Fungi</taxon>
        <taxon>Dikarya</taxon>
        <taxon>Ascomycota</taxon>
        <taxon>Saccharomycotina</taxon>
        <taxon>Pichiomycetes</taxon>
        <taxon>Pichiales</taxon>
        <taxon>Pichiaceae</taxon>
        <taxon>Ogataea</taxon>
        <taxon>Ogataea/Candida clade</taxon>
    </lineage>
</organism>
<protein>
    <recommendedName>
        <fullName evidence="10">Sensitive to high expression protein 9, mitochondrial</fullName>
    </recommendedName>
</protein>
<evidence type="ECO:0000256" key="11">
    <source>
        <dbReference type="SAM" id="Coils"/>
    </source>
</evidence>
<dbReference type="PANTHER" id="PTHR31961">
    <property type="entry name" value="SENSITIVE TO HIGH EXPRESSION PROTEIN 9, MITOCHONDRIAL"/>
    <property type="match status" value="1"/>
</dbReference>
<feature type="non-terminal residue" evidence="12">
    <location>
        <position position="240"/>
    </location>
</feature>
<comment type="subunit">
    <text evidence="10">Homooligomer.</text>
</comment>
<keyword evidence="13" id="KW-1185">Reference proteome</keyword>
<sequence>DAEIRSREANDLKSKLQAFIKSENVQKFQSEIAKFKEERAKRVVDYSKSFSKRLAEDEKELRSSVSIASKIINDITGYSSVLRLKDNITQKEKNLRDLRRAIKESKAASVAANENRMNSQQQMNELLERKHTWSSSDLEKFTGLYRSDHELEKQVQESAAKLKALESKEDETHAELIQGIMDRYHEEQVWSDKIRQISTWGTFCIMCINLLVVLIVQFFFEPLKRAKLVNSFELKVKDLF</sequence>
<evidence type="ECO:0000256" key="1">
    <source>
        <dbReference type="ARBA" id="ARBA00007472"/>
    </source>
</evidence>
<dbReference type="Pfam" id="PF05546">
    <property type="entry name" value="She9_MDM33"/>
    <property type="match status" value="1"/>
</dbReference>
<name>A0A1E4T226_9ASCO</name>
<comment type="function">
    <text evidence="9">Required for the maintenance of the structure of the mitochondrial inner membrane. Involved in mitochondrial morphology. Causes growth arrest when highly overexpressed.</text>
</comment>
<dbReference type="AlphaFoldDB" id="A0A1E4T226"/>
<comment type="subcellular location">
    <subcellularLocation>
        <location evidence="10">Mitochondrion inner membrane</location>
        <topology evidence="10">Multi-pass membrane protein</topology>
    </subcellularLocation>
</comment>
<feature type="coiled-coil region" evidence="11">
    <location>
        <begin position="81"/>
        <end position="168"/>
    </location>
</feature>
<evidence type="ECO:0000256" key="2">
    <source>
        <dbReference type="ARBA" id="ARBA00022692"/>
    </source>
</evidence>
<dbReference type="STRING" id="983967.A0A1E4T226"/>
<dbReference type="OrthoDB" id="5595506at2759"/>
<keyword evidence="8 10" id="KW-0472">Membrane</keyword>
<dbReference type="InterPro" id="IPR008839">
    <property type="entry name" value="MDM33_fungi"/>
</dbReference>
<gene>
    <name evidence="12" type="ORF">CANARDRAFT_178511</name>
</gene>
<keyword evidence="4 10" id="KW-0809">Transit peptide</keyword>
<keyword evidence="7 10" id="KW-0496">Mitochondrion</keyword>
<dbReference type="PANTHER" id="PTHR31961:SF3">
    <property type="entry name" value="SENSITIVE TO HIGH EXPRESSION PROTEIN 9, MITOCHONDRIAL"/>
    <property type="match status" value="1"/>
</dbReference>
<evidence type="ECO:0000256" key="7">
    <source>
        <dbReference type="ARBA" id="ARBA00023128"/>
    </source>
</evidence>
<evidence type="ECO:0000313" key="12">
    <source>
        <dbReference type="EMBL" id="ODV85820.1"/>
    </source>
</evidence>
<evidence type="ECO:0000256" key="10">
    <source>
        <dbReference type="RuleBase" id="RU364128"/>
    </source>
</evidence>
<keyword evidence="5 10" id="KW-1133">Transmembrane helix</keyword>
<feature type="transmembrane region" description="Helical" evidence="10">
    <location>
        <begin position="200"/>
        <end position="220"/>
    </location>
</feature>
<dbReference type="Proteomes" id="UP000094801">
    <property type="component" value="Unassembled WGS sequence"/>
</dbReference>